<keyword evidence="9 17" id="KW-0418">Kinase</keyword>
<evidence type="ECO:0000256" key="8">
    <source>
        <dbReference type="ARBA" id="ARBA00022741"/>
    </source>
</evidence>
<evidence type="ECO:0000256" key="14">
    <source>
        <dbReference type="SAM" id="Phobius"/>
    </source>
</evidence>
<evidence type="ECO:0000256" key="1">
    <source>
        <dbReference type="ARBA" id="ARBA00000085"/>
    </source>
</evidence>
<keyword evidence="13 14" id="KW-0472">Membrane</keyword>
<dbReference type="InterPro" id="IPR003661">
    <property type="entry name" value="HisK_dim/P_dom"/>
</dbReference>
<evidence type="ECO:0000256" key="12">
    <source>
        <dbReference type="ARBA" id="ARBA00023012"/>
    </source>
</evidence>
<keyword evidence="10" id="KW-0067">ATP-binding</keyword>
<feature type="domain" description="HAMP" evidence="16">
    <location>
        <begin position="175"/>
        <end position="227"/>
    </location>
</feature>
<evidence type="ECO:0000256" key="13">
    <source>
        <dbReference type="ARBA" id="ARBA00023136"/>
    </source>
</evidence>
<dbReference type="SMART" id="SM00304">
    <property type="entry name" value="HAMP"/>
    <property type="match status" value="1"/>
</dbReference>
<dbReference type="CDD" id="cd00082">
    <property type="entry name" value="HisKA"/>
    <property type="match status" value="1"/>
</dbReference>
<evidence type="ECO:0000259" key="15">
    <source>
        <dbReference type="PROSITE" id="PS50109"/>
    </source>
</evidence>
<dbReference type="PANTHER" id="PTHR45528">
    <property type="entry name" value="SENSOR HISTIDINE KINASE CPXA"/>
    <property type="match status" value="1"/>
</dbReference>
<dbReference type="InterPro" id="IPR036097">
    <property type="entry name" value="HisK_dim/P_sf"/>
</dbReference>
<feature type="transmembrane region" description="Helical" evidence="14">
    <location>
        <begin position="7"/>
        <end position="30"/>
    </location>
</feature>
<dbReference type="Gene3D" id="6.10.340.10">
    <property type="match status" value="1"/>
</dbReference>
<keyword evidence="4" id="KW-1003">Cell membrane</keyword>
<dbReference type="PROSITE" id="PS50109">
    <property type="entry name" value="HIS_KIN"/>
    <property type="match status" value="1"/>
</dbReference>
<evidence type="ECO:0000256" key="3">
    <source>
        <dbReference type="ARBA" id="ARBA00012438"/>
    </source>
</evidence>
<comment type="catalytic activity">
    <reaction evidence="1">
        <text>ATP + protein L-histidine = ADP + protein N-phospho-L-histidine.</text>
        <dbReference type="EC" id="2.7.13.3"/>
    </reaction>
</comment>
<dbReference type="PANTHER" id="PTHR45528:SF1">
    <property type="entry name" value="SENSOR HISTIDINE KINASE CPXA"/>
    <property type="match status" value="1"/>
</dbReference>
<evidence type="ECO:0000256" key="5">
    <source>
        <dbReference type="ARBA" id="ARBA00022553"/>
    </source>
</evidence>
<dbReference type="InterPro" id="IPR005467">
    <property type="entry name" value="His_kinase_dom"/>
</dbReference>
<dbReference type="GO" id="GO:0000155">
    <property type="term" value="F:phosphorelay sensor kinase activity"/>
    <property type="evidence" value="ECO:0007669"/>
    <property type="project" value="InterPro"/>
</dbReference>
<feature type="transmembrane region" description="Helical" evidence="14">
    <location>
        <begin position="147"/>
        <end position="172"/>
    </location>
</feature>
<evidence type="ECO:0000256" key="7">
    <source>
        <dbReference type="ARBA" id="ARBA00022692"/>
    </source>
</evidence>
<dbReference type="InterPro" id="IPR003660">
    <property type="entry name" value="HAMP_dom"/>
</dbReference>
<evidence type="ECO:0000256" key="6">
    <source>
        <dbReference type="ARBA" id="ARBA00022679"/>
    </source>
</evidence>
<keyword evidence="7 14" id="KW-0812">Transmembrane</keyword>
<proteinExistence type="predicted"/>
<dbReference type="InterPro" id="IPR050398">
    <property type="entry name" value="HssS/ArlS-like"/>
</dbReference>
<dbReference type="FunFam" id="1.10.287.130:FF:000001">
    <property type="entry name" value="Two-component sensor histidine kinase"/>
    <property type="match status" value="1"/>
</dbReference>
<evidence type="ECO:0000256" key="9">
    <source>
        <dbReference type="ARBA" id="ARBA00022777"/>
    </source>
</evidence>
<organism evidence="17">
    <name type="scientific">Alkalihalophilus sp. As8PL</name>
    <dbReference type="NCBI Taxonomy" id="3237103"/>
    <lineage>
        <taxon>Bacteria</taxon>
        <taxon>Bacillati</taxon>
        <taxon>Bacillota</taxon>
        <taxon>Bacilli</taxon>
        <taxon>Bacillales</taxon>
        <taxon>Bacillaceae</taxon>
        <taxon>Alkalihalophilus</taxon>
    </lineage>
</organism>
<keyword evidence="5" id="KW-0597">Phosphoprotein</keyword>
<dbReference type="SMART" id="SM00388">
    <property type="entry name" value="HisKA"/>
    <property type="match status" value="1"/>
</dbReference>
<evidence type="ECO:0000256" key="10">
    <source>
        <dbReference type="ARBA" id="ARBA00022840"/>
    </source>
</evidence>
<dbReference type="SUPFAM" id="SSF47384">
    <property type="entry name" value="Homodimeric domain of signal transducing histidine kinase"/>
    <property type="match status" value="1"/>
</dbReference>
<keyword evidence="6" id="KW-0808">Transferase</keyword>
<reference evidence="17" key="1">
    <citation type="submission" date="2024-07" db="EMBL/GenBank/DDBJ databases">
        <title>Identification and characteristics of an arsenic-resistant bacterial isolate, which belongs to a novel species.</title>
        <authorList>
            <person name="Juszczyk A."/>
            <person name="Kowalczyk A."/>
            <person name="Was K."/>
            <person name="Kosowicz W."/>
            <person name="Budzyn A."/>
            <person name="Latowski D."/>
        </authorList>
    </citation>
    <scope>NUCLEOTIDE SEQUENCE</scope>
    <source>
        <strain evidence="17">As8PL</strain>
    </source>
</reference>
<dbReference type="GO" id="GO:0005886">
    <property type="term" value="C:plasma membrane"/>
    <property type="evidence" value="ECO:0007669"/>
    <property type="project" value="UniProtKB-SubCell"/>
</dbReference>
<dbReference type="PROSITE" id="PS50885">
    <property type="entry name" value="HAMP"/>
    <property type="match status" value="1"/>
</dbReference>
<keyword evidence="11 14" id="KW-1133">Transmembrane helix</keyword>
<feature type="domain" description="Histidine kinase" evidence="15">
    <location>
        <begin position="242"/>
        <end position="460"/>
    </location>
</feature>
<dbReference type="Pfam" id="PF00672">
    <property type="entry name" value="HAMP"/>
    <property type="match status" value="1"/>
</dbReference>
<keyword evidence="12" id="KW-0902">Two-component regulatory system</keyword>
<evidence type="ECO:0000256" key="4">
    <source>
        <dbReference type="ARBA" id="ARBA00022475"/>
    </source>
</evidence>
<dbReference type="GO" id="GO:0005524">
    <property type="term" value="F:ATP binding"/>
    <property type="evidence" value="ECO:0007669"/>
    <property type="project" value="UniProtKB-KW"/>
</dbReference>
<dbReference type="Gene3D" id="3.30.565.10">
    <property type="entry name" value="Histidine kinase-like ATPase, C-terminal domain"/>
    <property type="match status" value="1"/>
</dbReference>
<accession>A0AB39BWV8</accession>
<dbReference type="InterPro" id="IPR003594">
    <property type="entry name" value="HATPase_dom"/>
</dbReference>
<dbReference type="Pfam" id="PF00512">
    <property type="entry name" value="HisKA"/>
    <property type="match status" value="1"/>
</dbReference>
<keyword evidence="8" id="KW-0547">Nucleotide-binding</keyword>
<dbReference type="EC" id="2.7.13.3" evidence="3"/>
<evidence type="ECO:0000259" key="16">
    <source>
        <dbReference type="PROSITE" id="PS50885"/>
    </source>
</evidence>
<sequence length="460" mass="52353">MKGLKGRLLLAFLSTIILPILSSFLMLSFYSSNLEGSAQEQDKQIEILLSKLRSEIRPLSFEEETLNSDYQTLRPLLETYKMDILITSIEGERLFDSSQFHSNQKEKSWSQVNPFHLQVATATRELVNVEVISNSSDTAPFTMFSDVIRYILISIGTGIVVLITLIGGWIWYFSRTVLYPIREIYTATEEMRQGNLDYPVSYKRNDEIGRFISGFDLMRTHMKEADAKKRQYEKARKELIASISHDLRTPLSSIKGYVEGLTDGVIQNEKMQQKYLNVIKAKTIQLDHLIEDLFDYTKLELGQFSMMKEQLDSRLFFQMVVQEAQLDVSEKEVQIDVAGDIPSVLMNIDPVRINQVMTNLIDNAVRYGGTKIELSFEQEVSLNEITVHLQDNGLGISKDDLPFVFDQFFRGDKSRSQDLGGTGLGLAITKSIVEAHAGRIWVKSSIGVGTTFSFTLPFFH</sequence>
<dbReference type="CDD" id="cd06225">
    <property type="entry name" value="HAMP"/>
    <property type="match status" value="1"/>
</dbReference>
<dbReference type="Gene3D" id="1.10.287.130">
    <property type="match status" value="1"/>
</dbReference>
<dbReference type="SMART" id="SM00387">
    <property type="entry name" value="HATPase_c"/>
    <property type="match status" value="1"/>
</dbReference>
<evidence type="ECO:0000256" key="11">
    <source>
        <dbReference type="ARBA" id="ARBA00022989"/>
    </source>
</evidence>
<evidence type="ECO:0000256" key="2">
    <source>
        <dbReference type="ARBA" id="ARBA00004651"/>
    </source>
</evidence>
<dbReference type="SUPFAM" id="SSF55874">
    <property type="entry name" value="ATPase domain of HSP90 chaperone/DNA topoisomerase II/histidine kinase"/>
    <property type="match status" value="1"/>
</dbReference>
<dbReference type="InterPro" id="IPR036890">
    <property type="entry name" value="HATPase_C_sf"/>
</dbReference>
<name>A0AB39BWV8_9BACI</name>
<dbReference type="CDD" id="cd00075">
    <property type="entry name" value="HATPase"/>
    <property type="match status" value="1"/>
</dbReference>
<comment type="subcellular location">
    <subcellularLocation>
        <location evidence="2">Cell membrane</location>
        <topology evidence="2">Multi-pass membrane protein</topology>
    </subcellularLocation>
</comment>
<dbReference type="RefSeq" id="WP_368505580.1">
    <property type="nucleotide sequence ID" value="NZ_CP162551.1"/>
</dbReference>
<dbReference type="AlphaFoldDB" id="A0AB39BWV8"/>
<protein>
    <recommendedName>
        <fullName evidence="3">histidine kinase</fullName>
        <ecNumber evidence="3">2.7.13.3</ecNumber>
    </recommendedName>
</protein>
<gene>
    <name evidence="17" type="ORF">AB3N04_08085</name>
</gene>
<dbReference type="SUPFAM" id="SSF158472">
    <property type="entry name" value="HAMP domain-like"/>
    <property type="match status" value="1"/>
</dbReference>
<dbReference type="Pfam" id="PF02518">
    <property type="entry name" value="HATPase_c"/>
    <property type="match status" value="1"/>
</dbReference>
<dbReference type="FunFam" id="3.30.565.10:FF:000006">
    <property type="entry name" value="Sensor histidine kinase WalK"/>
    <property type="match status" value="1"/>
</dbReference>
<dbReference type="InterPro" id="IPR004358">
    <property type="entry name" value="Sig_transdc_His_kin-like_C"/>
</dbReference>
<evidence type="ECO:0000313" key="17">
    <source>
        <dbReference type="EMBL" id="XDI38268.1"/>
    </source>
</evidence>
<dbReference type="EMBL" id="CP162551">
    <property type="protein sequence ID" value="XDI38268.1"/>
    <property type="molecule type" value="Genomic_DNA"/>
</dbReference>
<dbReference type="PRINTS" id="PR00344">
    <property type="entry name" value="BCTRLSENSOR"/>
</dbReference>